<feature type="compositionally biased region" description="Basic and acidic residues" evidence="6">
    <location>
        <begin position="374"/>
        <end position="391"/>
    </location>
</feature>
<feature type="transmembrane region" description="Helical" evidence="7">
    <location>
        <begin position="12"/>
        <end position="31"/>
    </location>
</feature>
<evidence type="ECO:0000256" key="5">
    <source>
        <dbReference type="ARBA" id="ARBA00038359"/>
    </source>
</evidence>
<feature type="transmembrane region" description="Helical" evidence="7">
    <location>
        <begin position="129"/>
        <end position="151"/>
    </location>
</feature>
<keyword evidence="4 7" id="KW-0472">Membrane</keyword>
<evidence type="ECO:0000256" key="3">
    <source>
        <dbReference type="ARBA" id="ARBA00022989"/>
    </source>
</evidence>
<evidence type="ECO:0000256" key="1">
    <source>
        <dbReference type="ARBA" id="ARBA00004141"/>
    </source>
</evidence>
<feature type="transmembrane region" description="Helical" evidence="7">
    <location>
        <begin position="210"/>
        <end position="230"/>
    </location>
</feature>
<dbReference type="GO" id="GO:0016020">
    <property type="term" value="C:membrane"/>
    <property type="evidence" value="ECO:0007669"/>
    <property type="project" value="UniProtKB-SubCell"/>
</dbReference>
<reference evidence="9 10" key="1">
    <citation type="submission" date="2017-10" db="EMBL/GenBank/DDBJ databases">
        <title>Comparative genomics in systemic dimorphic fungi from Ajellomycetaceae.</title>
        <authorList>
            <person name="Munoz J.F."/>
            <person name="Mcewen J.G."/>
            <person name="Clay O.K."/>
            <person name="Cuomo C.A."/>
        </authorList>
    </citation>
    <scope>NUCLEOTIDE SEQUENCE [LARGE SCALE GENOMIC DNA]</scope>
    <source>
        <strain evidence="9 10">UAMH130</strain>
    </source>
</reference>
<dbReference type="OrthoDB" id="5329176at2759"/>
<dbReference type="PANTHER" id="PTHR33048">
    <property type="entry name" value="PTH11-LIKE INTEGRAL MEMBRANE PROTEIN (AFU_ORTHOLOGUE AFUA_5G11245)"/>
    <property type="match status" value="1"/>
</dbReference>
<dbReference type="Pfam" id="PF20684">
    <property type="entry name" value="Fung_rhodopsin"/>
    <property type="match status" value="1"/>
</dbReference>
<protein>
    <recommendedName>
        <fullName evidence="8">Rhodopsin domain-containing protein</fullName>
    </recommendedName>
</protein>
<evidence type="ECO:0000259" key="8">
    <source>
        <dbReference type="Pfam" id="PF20684"/>
    </source>
</evidence>
<feature type="transmembrane region" description="Helical" evidence="7">
    <location>
        <begin position="99"/>
        <end position="117"/>
    </location>
</feature>
<dbReference type="InterPro" id="IPR052337">
    <property type="entry name" value="SAT4-like"/>
</dbReference>
<keyword evidence="3 7" id="KW-1133">Transmembrane helix</keyword>
<gene>
    <name evidence="9" type="ORF">GX51_04405</name>
</gene>
<comment type="similarity">
    <text evidence="5">Belongs to the SAT4 family.</text>
</comment>
<feature type="domain" description="Rhodopsin" evidence="8">
    <location>
        <begin position="27"/>
        <end position="277"/>
    </location>
</feature>
<comment type="subcellular location">
    <subcellularLocation>
        <location evidence="1">Membrane</location>
        <topology evidence="1">Multi-pass membrane protein</topology>
    </subcellularLocation>
</comment>
<dbReference type="Proteomes" id="UP000224080">
    <property type="component" value="Unassembled WGS sequence"/>
</dbReference>
<evidence type="ECO:0000256" key="2">
    <source>
        <dbReference type="ARBA" id="ARBA00022692"/>
    </source>
</evidence>
<keyword evidence="2 7" id="KW-0812">Transmembrane</keyword>
<keyword evidence="10" id="KW-1185">Reference proteome</keyword>
<dbReference type="PANTHER" id="PTHR33048:SF47">
    <property type="entry name" value="INTEGRAL MEMBRANE PROTEIN-RELATED"/>
    <property type="match status" value="1"/>
</dbReference>
<feature type="transmembrane region" description="Helical" evidence="7">
    <location>
        <begin position="43"/>
        <end position="64"/>
    </location>
</feature>
<evidence type="ECO:0000256" key="7">
    <source>
        <dbReference type="SAM" id="Phobius"/>
    </source>
</evidence>
<evidence type="ECO:0000256" key="6">
    <source>
        <dbReference type="SAM" id="MobiDB-lite"/>
    </source>
</evidence>
<evidence type="ECO:0000313" key="9">
    <source>
        <dbReference type="EMBL" id="PGH02794.1"/>
    </source>
</evidence>
<accession>A0A2B7WTU3</accession>
<feature type="region of interest" description="Disordered" evidence="6">
    <location>
        <begin position="327"/>
        <end position="399"/>
    </location>
</feature>
<dbReference type="AlphaFoldDB" id="A0A2B7WTU3"/>
<evidence type="ECO:0000256" key="4">
    <source>
        <dbReference type="ARBA" id="ARBA00023136"/>
    </source>
</evidence>
<evidence type="ECO:0000313" key="10">
    <source>
        <dbReference type="Proteomes" id="UP000224080"/>
    </source>
</evidence>
<dbReference type="STRING" id="2060905.A0A2B7WTU3"/>
<feature type="transmembrane region" description="Helical" evidence="7">
    <location>
        <begin position="171"/>
        <end position="198"/>
    </location>
</feature>
<dbReference type="InterPro" id="IPR049326">
    <property type="entry name" value="Rhodopsin_dom_fungi"/>
</dbReference>
<proteinExistence type="inferred from homology"/>
<comment type="caution">
    <text evidence="9">The sequence shown here is derived from an EMBL/GenBank/DDBJ whole genome shotgun (WGS) entry which is preliminary data.</text>
</comment>
<organism evidence="9 10">
    <name type="scientific">Blastomyces parvus</name>
    <dbReference type="NCBI Taxonomy" id="2060905"/>
    <lineage>
        <taxon>Eukaryota</taxon>
        <taxon>Fungi</taxon>
        <taxon>Dikarya</taxon>
        <taxon>Ascomycota</taxon>
        <taxon>Pezizomycotina</taxon>
        <taxon>Eurotiomycetes</taxon>
        <taxon>Eurotiomycetidae</taxon>
        <taxon>Onygenales</taxon>
        <taxon>Ajellomycetaceae</taxon>
        <taxon>Blastomyces</taxon>
    </lineage>
</organism>
<name>A0A2B7WTU3_9EURO</name>
<dbReference type="EMBL" id="PDNC01000055">
    <property type="protein sequence ID" value="PGH02794.1"/>
    <property type="molecule type" value="Genomic_DNA"/>
</dbReference>
<sequence length="399" mass="44218">MVNDSVQRAELGVIAALPVIAMFAVLLRLFGRKVSRYSLGWDDYLIVLALIFSLTHCVSSWYYVKTNHVGIPFDDVPPMDKRPMAALQTARRWTFANQVIYTLCLPTVKASTLLFMSRLEPGSKHIVRYLWSVFALNIAMIIIPVGVIIFQCRPIKIAWSVPAPDVTFKCIDYAVFFLWGTIMTIVTDILVLSVPCLITYNLQLPRQRKIAVMVLLGLGVVVTIFSFWRLVQFIQTVYTNADPSKPASNFGFSASTLEVNIAIICACGPGIKPVLKRYLPFVLGTSTGGTKSNTYGATAYGTRGTHLKSHVDDEGIFELTSGARHETDVRGGATNLTQTGKFRRGPSISDSDEDHTKDKLGIGIVRTMDVSINYHDERSRNSPRPSDRDAKTTSVDSLV</sequence>